<dbReference type="SUPFAM" id="SSF69754">
    <property type="entry name" value="Ribosome binding protein Y (YfiA homologue)"/>
    <property type="match status" value="1"/>
</dbReference>
<dbReference type="EMBL" id="JAUYVH010000001">
    <property type="protein sequence ID" value="MDQ9168953.1"/>
    <property type="molecule type" value="Genomic_DNA"/>
</dbReference>
<comment type="caution">
    <text evidence="1">The sequence shown here is derived from an EMBL/GenBank/DDBJ whole genome shotgun (WGS) entry which is preliminary data.</text>
</comment>
<dbReference type="Pfam" id="PF02482">
    <property type="entry name" value="Ribosomal_S30AE"/>
    <property type="match status" value="1"/>
</dbReference>
<gene>
    <name evidence="1" type="ORF">Q8A64_00875</name>
</gene>
<name>A0ABU1BKV0_9BURK</name>
<dbReference type="Gene3D" id="3.30.160.100">
    <property type="entry name" value="Ribosome hibernation promotion factor-like"/>
    <property type="match status" value="1"/>
</dbReference>
<keyword evidence="2" id="KW-1185">Reference proteome</keyword>
<accession>A0ABU1BKV0</accession>
<dbReference type="RefSeq" id="WP_338434782.1">
    <property type="nucleotide sequence ID" value="NZ_JAUYVH010000001.1"/>
</dbReference>
<dbReference type="InterPro" id="IPR003489">
    <property type="entry name" value="RHF/RaiA"/>
</dbReference>
<evidence type="ECO:0000313" key="2">
    <source>
        <dbReference type="Proteomes" id="UP001225596"/>
    </source>
</evidence>
<organism evidence="1 2">
    <name type="scientific">Keguizhuia sedimenti</name>
    <dbReference type="NCBI Taxonomy" id="3064264"/>
    <lineage>
        <taxon>Bacteria</taxon>
        <taxon>Pseudomonadati</taxon>
        <taxon>Pseudomonadota</taxon>
        <taxon>Betaproteobacteria</taxon>
        <taxon>Burkholderiales</taxon>
        <taxon>Oxalobacteraceae</taxon>
        <taxon>Keguizhuia</taxon>
    </lineage>
</organism>
<evidence type="ECO:0000313" key="1">
    <source>
        <dbReference type="EMBL" id="MDQ9168953.1"/>
    </source>
</evidence>
<dbReference type="InterPro" id="IPR036567">
    <property type="entry name" value="RHF-like"/>
</dbReference>
<dbReference type="Proteomes" id="UP001225596">
    <property type="component" value="Unassembled WGS sequence"/>
</dbReference>
<reference evidence="1 2" key="1">
    <citation type="submission" date="2023-08" db="EMBL/GenBank/DDBJ databases">
        <title>Oxalobacteraceae gen .nov., isolated from river sludge outside the plant.</title>
        <authorList>
            <person name="Zhao S.Y."/>
        </authorList>
    </citation>
    <scope>NUCLEOTIDE SEQUENCE [LARGE SCALE GENOMIC DNA]</scope>
    <source>
        <strain evidence="1 2">R-40</strain>
    </source>
</reference>
<sequence length="118" mass="13333">MEVRILNDKFGLTPSLRESLERRLQFSFSGVHNNILLVVVRLRDLNGPRGGSDMMCQILVTIPGCPEIVIKEVREDMYAAIDLAIQQAACQAKRLLSQRQQVGKRRRVFIPAMQLKGA</sequence>
<proteinExistence type="predicted"/>
<protein>
    <submittedName>
        <fullName evidence="1">HPF/RaiA family ribosome-associated protein</fullName>
    </submittedName>
</protein>